<feature type="compositionally biased region" description="Low complexity" evidence="1">
    <location>
        <begin position="147"/>
        <end position="199"/>
    </location>
</feature>
<sequence>MRSQRPRPARGRRLAGGFVALAATVTVAGCTATGPGSGDAGPPRLTPNPRHDVAAEMVEGRPAPEERLNACELLDLTTEEIIDLTGADMPEVAPTGSGDLGLLCTYGGPGSPERYQAGLAGTSTTDADAAGTDADAAEVSDTESADTEGAADTAGAAGAAGEAEATTDAPTADATTDESATTSATTVTTTPPAFDPDVVPDTVAAGVVTPRDGAQAALAGQAALLGARYACSEIREAGAAEAGLTAPGEPGAPAAVGPRPATMYIDCVAAPTGGGVEVHTILVSGDELWYITMLRPETPRSPQTEAVALAGLHRVAREIVG</sequence>
<reference evidence="3 4" key="1">
    <citation type="submission" date="2018-06" db="EMBL/GenBank/DDBJ databases">
        <title>Whole genome sequencing of four bacterial strains from South Shetland trench revealing bio-synthetic gene clusters.</title>
        <authorList>
            <person name="Abdel-Mageed W.M."/>
            <person name="Lehri B."/>
            <person name="Jarmusch S.A."/>
            <person name="Miranda K."/>
            <person name="Goodfellow M."/>
            <person name="Jaspars M."/>
            <person name="Karlyshev A.V."/>
        </authorList>
    </citation>
    <scope>NUCLEOTIDE SEQUENCE [LARGE SCALE GENOMIC DNA]</scope>
    <source>
        <strain evidence="3 4">SST1</strain>
    </source>
</reference>
<evidence type="ECO:0000256" key="1">
    <source>
        <dbReference type="SAM" id="MobiDB-lite"/>
    </source>
</evidence>
<dbReference type="PROSITE" id="PS51257">
    <property type="entry name" value="PROKAR_LIPOPROTEIN"/>
    <property type="match status" value="1"/>
</dbReference>
<feature type="chain" id="PRO_5038634011" description="DUF3558 domain-containing protein" evidence="2">
    <location>
        <begin position="29"/>
        <end position="321"/>
    </location>
</feature>
<dbReference type="Proteomes" id="UP000252187">
    <property type="component" value="Unassembled WGS sequence"/>
</dbReference>
<comment type="caution">
    <text evidence="3">The sequence shown here is derived from an EMBL/GenBank/DDBJ whole genome shotgun (WGS) entry which is preliminary data.</text>
</comment>
<name>A0A365P7Y8_9ACTN</name>
<protein>
    <recommendedName>
        <fullName evidence="5">DUF3558 domain-containing protein</fullName>
    </recommendedName>
</protein>
<proteinExistence type="predicted"/>
<keyword evidence="2" id="KW-0732">Signal</keyword>
<evidence type="ECO:0008006" key="5">
    <source>
        <dbReference type="Google" id="ProtNLM"/>
    </source>
</evidence>
<dbReference type="EMBL" id="QNTT01000043">
    <property type="protein sequence ID" value="RBA32659.1"/>
    <property type="molecule type" value="Genomic_DNA"/>
</dbReference>
<organism evidence="3 4">
    <name type="scientific">Dietzia maris</name>
    <dbReference type="NCBI Taxonomy" id="37915"/>
    <lineage>
        <taxon>Bacteria</taxon>
        <taxon>Bacillati</taxon>
        <taxon>Actinomycetota</taxon>
        <taxon>Actinomycetes</taxon>
        <taxon>Mycobacteriales</taxon>
        <taxon>Dietziaceae</taxon>
        <taxon>Dietzia</taxon>
    </lineage>
</organism>
<feature type="region of interest" description="Disordered" evidence="1">
    <location>
        <begin position="114"/>
        <end position="199"/>
    </location>
</feature>
<feature type="signal peptide" evidence="2">
    <location>
        <begin position="1"/>
        <end position="28"/>
    </location>
</feature>
<feature type="compositionally biased region" description="Acidic residues" evidence="1">
    <location>
        <begin position="135"/>
        <end position="146"/>
    </location>
</feature>
<accession>A0A365P7Y8</accession>
<evidence type="ECO:0000256" key="2">
    <source>
        <dbReference type="SAM" id="SignalP"/>
    </source>
</evidence>
<dbReference type="AlphaFoldDB" id="A0A365P7Y8"/>
<feature type="compositionally biased region" description="Low complexity" evidence="1">
    <location>
        <begin position="117"/>
        <end position="134"/>
    </location>
</feature>
<gene>
    <name evidence="3" type="ORF">DQ226_13690</name>
</gene>
<evidence type="ECO:0000313" key="3">
    <source>
        <dbReference type="EMBL" id="RBA32659.1"/>
    </source>
</evidence>
<evidence type="ECO:0000313" key="4">
    <source>
        <dbReference type="Proteomes" id="UP000252187"/>
    </source>
</evidence>